<proteinExistence type="predicted"/>
<accession>A0AC34QGK6</accession>
<reference evidence="2" key="1">
    <citation type="submission" date="2022-11" db="UniProtKB">
        <authorList>
            <consortium name="WormBaseParasite"/>
        </authorList>
    </citation>
    <scope>IDENTIFICATION</scope>
</reference>
<sequence length="141" mass="16180">MTQHFSREQINEFRQCFNLYASDGTVTNDAQLRFIIRSLGYAPTIPETKAYIKKFGNLIDFAKFLEILHAEDVKAPPVTEISKALQNLDRKNRGFVSKSEFATLLTSFGEKMSRDEVEMVLRVLRIQSDVVPIAKIIQYMS</sequence>
<dbReference type="Proteomes" id="UP000887576">
    <property type="component" value="Unplaced"/>
</dbReference>
<organism evidence="1 2">
    <name type="scientific">Panagrolaimus sp. JU765</name>
    <dbReference type="NCBI Taxonomy" id="591449"/>
    <lineage>
        <taxon>Eukaryota</taxon>
        <taxon>Metazoa</taxon>
        <taxon>Ecdysozoa</taxon>
        <taxon>Nematoda</taxon>
        <taxon>Chromadorea</taxon>
        <taxon>Rhabditida</taxon>
        <taxon>Tylenchina</taxon>
        <taxon>Panagrolaimomorpha</taxon>
        <taxon>Panagrolaimoidea</taxon>
        <taxon>Panagrolaimidae</taxon>
        <taxon>Panagrolaimus</taxon>
    </lineage>
</organism>
<name>A0AC34QGK6_9BILA</name>
<evidence type="ECO:0000313" key="1">
    <source>
        <dbReference type="Proteomes" id="UP000887576"/>
    </source>
</evidence>
<dbReference type="WBParaSite" id="JU765_v2.g1614.t1">
    <property type="protein sequence ID" value="JU765_v2.g1614.t1"/>
    <property type="gene ID" value="JU765_v2.g1614"/>
</dbReference>
<protein>
    <submittedName>
        <fullName evidence="2">EF-hand domain-containing protein</fullName>
    </submittedName>
</protein>
<evidence type="ECO:0000313" key="2">
    <source>
        <dbReference type="WBParaSite" id="JU765_v2.g1614.t1"/>
    </source>
</evidence>